<protein>
    <submittedName>
        <fullName evidence="2">Leucine-rich repeat protein kinase family protein</fullName>
    </submittedName>
</protein>
<keyword evidence="2" id="KW-0418">Kinase</keyword>
<feature type="region of interest" description="Disordered" evidence="1">
    <location>
        <begin position="1"/>
        <end position="21"/>
    </location>
</feature>
<reference evidence="3" key="1">
    <citation type="journal article" date="2019" name="Curr. Biol.">
        <title>Genome Sequence of Striga asiatica Provides Insight into the Evolution of Plant Parasitism.</title>
        <authorList>
            <person name="Yoshida S."/>
            <person name="Kim S."/>
            <person name="Wafula E.K."/>
            <person name="Tanskanen J."/>
            <person name="Kim Y.M."/>
            <person name="Honaas L."/>
            <person name="Yang Z."/>
            <person name="Spallek T."/>
            <person name="Conn C.E."/>
            <person name="Ichihashi Y."/>
            <person name="Cheong K."/>
            <person name="Cui S."/>
            <person name="Der J.P."/>
            <person name="Gundlach H."/>
            <person name="Jiao Y."/>
            <person name="Hori C."/>
            <person name="Ishida J.K."/>
            <person name="Kasahara H."/>
            <person name="Kiba T."/>
            <person name="Kim M.S."/>
            <person name="Koo N."/>
            <person name="Laohavisit A."/>
            <person name="Lee Y.H."/>
            <person name="Lumba S."/>
            <person name="McCourt P."/>
            <person name="Mortimer J.C."/>
            <person name="Mutuku J.M."/>
            <person name="Nomura T."/>
            <person name="Sasaki-Sekimoto Y."/>
            <person name="Seto Y."/>
            <person name="Wang Y."/>
            <person name="Wakatake T."/>
            <person name="Sakakibara H."/>
            <person name="Demura T."/>
            <person name="Yamaguchi S."/>
            <person name="Yoneyama K."/>
            <person name="Manabe R.I."/>
            <person name="Nelson D.C."/>
            <person name="Schulman A.H."/>
            <person name="Timko M.P."/>
            <person name="dePamphilis C.W."/>
            <person name="Choi D."/>
            <person name="Shirasu K."/>
        </authorList>
    </citation>
    <scope>NUCLEOTIDE SEQUENCE [LARGE SCALE GENOMIC DNA]</scope>
    <source>
        <strain evidence="3">cv. UVA1</strain>
    </source>
</reference>
<organism evidence="2 3">
    <name type="scientific">Striga asiatica</name>
    <name type="common">Asiatic witchweed</name>
    <name type="synonym">Buchnera asiatica</name>
    <dbReference type="NCBI Taxonomy" id="4170"/>
    <lineage>
        <taxon>Eukaryota</taxon>
        <taxon>Viridiplantae</taxon>
        <taxon>Streptophyta</taxon>
        <taxon>Embryophyta</taxon>
        <taxon>Tracheophyta</taxon>
        <taxon>Spermatophyta</taxon>
        <taxon>Magnoliopsida</taxon>
        <taxon>eudicotyledons</taxon>
        <taxon>Gunneridae</taxon>
        <taxon>Pentapetalae</taxon>
        <taxon>asterids</taxon>
        <taxon>lamiids</taxon>
        <taxon>Lamiales</taxon>
        <taxon>Orobanchaceae</taxon>
        <taxon>Buchnereae</taxon>
        <taxon>Striga</taxon>
    </lineage>
</organism>
<keyword evidence="2" id="KW-0808">Transferase</keyword>
<evidence type="ECO:0000313" key="2">
    <source>
        <dbReference type="EMBL" id="GER34930.1"/>
    </source>
</evidence>
<dbReference type="GO" id="GO:0004674">
    <property type="term" value="F:protein serine/threonine kinase activity"/>
    <property type="evidence" value="ECO:0007669"/>
    <property type="project" value="TreeGrafter"/>
</dbReference>
<dbReference type="PANTHER" id="PTHR24359:SF1">
    <property type="entry name" value="INHIBITOR OF NUCLEAR FACTOR KAPPA-B KINASE EPSILON SUBUNIT HOMOLOG 1-RELATED"/>
    <property type="match status" value="1"/>
</dbReference>
<dbReference type="OrthoDB" id="1394818at2759"/>
<dbReference type="EMBL" id="BKCP01004960">
    <property type="protein sequence ID" value="GER34930.1"/>
    <property type="molecule type" value="Genomic_DNA"/>
</dbReference>
<evidence type="ECO:0000256" key="1">
    <source>
        <dbReference type="SAM" id="MobiDB-lite"/>
    </source>
</evidence>
<feature type="region of interest" description="Disordered" evidence="1">
    <location>
        <begin position="39"/>
        <end position="98"/>
    </location>
</feature>
<sequence length="157" mass="17566">MEADQGCTTPGHPEYRIPAPLLPPLPEVDAFLAELEATKESESGCSYFGADSDEMSKEIEDDNSRHKAKSDSLSDDGVDLDNPKPTKSQRPTNDPSYLSCQYSERSFCGIADYLPDGFYDAGRDRPFMPLGNYEQNLHMNLRKVVLLDRQVVSPHCY</sequence>
<proteinExistence type="predicted"/>
<feature type="compositionally biased region" description="Basic and acidic residues" evidence="1">
    <location>
        <begin position="54"/>
        <end position="72"/>
    </location>
</feature>
<feature type="compositionally biased region" description="Polar residues" evidence="1">
    <location>
        <begin position="85"/>
        <end position="98"/>
    </location>
</feature>
<keyword evidence="3" id="KW-1185">Reference proteome</keyword>
<dbReference type="Proteomes" id="UP000325081">
    <property type="component" value="Unassembled WGS sequence"/>
</dbReference>
<comment type="caution">
    <text evidence="2">The sequence shown here is derived from an EMBL/GenBank/DDBJ whole genome shotgun (WGS) entry which is preliminary data.</text>
</comment>
<dbReference type="PANTHER" id="PTHR24359">
    <property type="entry name" value="SERINE/THREONINE-PROTEIN KINASE SBK1"/>
    <property type="match status" value="1"/>
</dbReference>
<dbReference type="AlphaFoldDB" id="A0A5A7PQ58"/>
<evidence type="ECO:0000313" key="3">
    <source>
        <dbReference type="Proteomes" id="UP000325081"/>
    </source>
</evidence>
<name>A0A5A7PQ58_STRAF</name>
<gene>
    <name evidence="2" type="ORF">STAS_11188</name>
</gene>
<accession>A0A5A7PQ58</accession>